<dbReference type="Gene3D" id="3.40.50.300">
    <property type="entry name" value="P-loop containing nucleotide triphosphate hydrolases"/>
    <property type="match status" value="2"/>
</dbReference>
<feature type="region of interest" description="Disordered" evidence="2">
    <location>
        <begin position="16"/>
        <end position="52"/>
    </location>
</feature>
<protein>
    <recommendedName>
        <fullName evidence="1">ATP-dependent DNA helicase</fullName>
        <ecNumber evidence="1">5.6.2.3</ecNumber>
    </recommendedName>
</protein>
<dbReference type="Proteomes" id="UP000398389">
    <property type="component" value="Unassembled WGS sequence"/>
</dbReference>
<dbReference type="RefSeq" id="XP_031853027.1">
    <property type="nucleotide sequence ID" value="XM_031997136.1"/>
</dbReference>
<evidence type="ECO:0000313" key="4">
    <source>
        <dbReference type="EMBL" id="VVT49735.1"/>
    </source>
</evidence>
<comment type="catalytic activity">
    <reaction evidence="1">
        <text>ATP + H2O = ADP + phosphate + H(+)</text>
        <dbReference type="Rhea" id="RHEA:13065"/>
        <dbReference type="ChEBI" id="CHEBI:15377"/>
        <dbReference type="ChEBI" id="CHEBI:15378"/>
        <dbReference type="ChEBI" id="CHEBI:30616"/>
        <dbReference type="ChEBI" id="CHEBI:43474"/>
        <dbReference type="ChEBI" id="CHEBI:456216"/>
        <dbReference type="EC" id="5.6.2.3"/>
    </reaction>
</comment>
<keyword evidence="5" id="KW-1185">Reference proteome</keyword>
<feature type="compositionally biased region" description="Basic and acidic residues" evidence="2">
    <location>
        <begin position="408"/>
        <end position="418"/>
    </location>
</feature>
<dbReference type="Pfam" id="PF05970">
    <property type="entry name" value="PIF1"/>
    <property type="match status" value="2"/>
</dbReference>
<keyword evidence="1" id="KW-0347">Helicase</keyword>
<gene>
    <name evidence="4" type="ORF">SAPINGB_P002417</name>
</gene>
<dbReference type="GO" id="GO:0043139">
    <property type="term" value="F:5'-3' DNA helicase activity"/>
    <property type="evidence" value="ECO:0007669"/>
    <property type="project" value="UniProtKB-EC"/>
</dbReference>
<dbReference type="OrthoDB" id="432234at2759"/>
<dbReference type="InterPro" id="IPR027417">
    <property type="entry name" value="P-loop_NTPase"/>
</dbReference>
<keyword evidence="1" id="KW-0234">DNA repair</keyword>
<accession>A0A5E8BDT3</accession>
<dbReference type="GO" id="GO:0005524">
    <property type="term" value="F:ATP binding"/>
    <property type="evidence" value="ECO:0007669"/>
    <property type="project" value="UniProtKB-KW"/>
</dbReference>
<keyword evidence="1" id="KW-0227">DNA damage</keyword>
<feature type="domain" description="DNA helicase Pif1-like DEAD-box helicase" evidence="3">
    <location>
        <begin position="180"/>
        <end position="263"/>
    </location>
</feature>
<feature type="compositionally biased region" description="Polar residues" evidence="2">
    <location>
        <begin position="32"/>
        <end position="47"/>
    </location>
</feature>
<keyword evidence="1" id="KW-0547">Nucleotide-binding</keyword>
<dbReference type="GO" id="GO:0016887">
    <property type="term" value="F:ATP hydrolysis activity"/>
    <property type="evidence" value="ECO:0007669"/>
    <property type="project" value="RHEA"/>
</dbReference>
<dbReference type="GeneID" id="43581236"/>
<dbReference type="PANTHER" id="PTHR47642">
    <property type="entry name" value="ATP-DEPENDENT DNA HELICASE"/>
    <property type="match status" value="1"/>
</dbReference>
<feature type="compositionally biased region" description="Acidic residues" evidence="2">
    <location>
        <begin position="16"/>
        <end position="29"/>
    </location>
</feature>
<comment type="cofactor">
    <cofactor evidence="1">
        <name>Mg(2+)</name>
        <dbReference type="ChEBI" id="CHEBI:18420"/>
    </cofactor>
</comment>
<dbReference type="GO" id="GO:0006281">
    <property type="term" value="P:DNA repair"/>
    <property type="evidence" value="ECO:0007669"/>
    <property type="project" value="UniProtKB-KW"/>
</dbReference>
<dbReference type="EMBL" id="CABVLU010000002">
    <property type="protein sequence ID" value="VVT49735.1"/>
    <property type="molecule type" value="Genomic_DNA"/>
</dbReference>
<organism evidence="4 5">
    <name type="scientific">Magnusiomyces paraingens</name>
    <dbReference type="NCBI Taxonomy" id="2606893"/>
    <lineage>
        <taxon>Eukaryota</taxon>
        <taxon>Fungi</taxon>
        <taxon>Dikarya</taxon>
        <taxon>Ascomycota</taxon>
        <taxon>Saccharomycotina</taxon>
        <taxon>Dipodascomycetes</taxon>
        <taxon>Dipodascales</taxon>
        <taxon>Dipodascaceae</taxon>
        <taxon>Magnusiomyces</taxon>
    </lineage>
</organism>
<feature type="domain" description="DNA helicase Pif1-like DEAD-box helicase" evidence="3">
    <location>
        <begin position="73"/>
        <end position="158"/>
    </location>
</feature>
<evidence type="ECO:0000256" key="1">
    <source>
        <dbReference type="RuleBase" id="RU363044"/>
    </source>
</evidence>
<dbReference type="GO" id="GO:0006310">
    <property type="term" value="P:DNA recombination"/>
    <property type="evidence" value="ECO:0007669"/>
    <property type="project" value="UniProtKB-KW"/>
</dbReference>
<comment type="similarity">
    <text evidence="1">Belongs to the helicase family.</text>
</comment>
<dbReference type="PANTHER" id="PTHR47642:SF5">
    <property type="entry name" value="ATP-DEPENDENT DNA HELICASE"/>
    <property type="match status" value="1"/>
</dbReference>
<dbReference type="InterPro" id="IPR051055">
    <property type="entry name" value="PIF1_helicase"/>
</dbReference>
<reference evidence="4 5" key="1">
    <citation type="submission" date="2019-09" db="EMBL/GenBank/DDBJ databases">
        <authorList>
            <person name="Brejova B."/>
        </authorList>
    </citation>
    <scope>NUCLEOTIDE SEQUENCE [LARGE SCALE GENOMIC DNA]</scope>
</reference>
<keyword evidence="1" id="KW-0378">Hydrolase</keyword>
<proteinExistence type="inferred from homology"/>
<evidence type="ECO:0000259" key="3">
    <source>
        <dbReference type="Pfam" id="PF05970"/>
    </source>
</evidence>
<keyword evidence="1" id="KW-0233">DNA recombination</keyword>
<evidence type="ECO:0000313" key="5">
    <source>
        <dbReference type="Proteomes" id="UP000398389"/>
    </source>
</evidence>
<dbReference type="CDD" id="cd18809">
    <property type="entry name" value="SF1_C_RecD"/>
    <property type="match status" value="1"/>
</dbReference>
<sequence length="627" mass="70413">MSSQFNESVNDLWDECFGDEDPFKDDDDATLLVTQSDSTKQPTSKPTSKPELIDTTTIKSLPTEPTVTAPIVLSDEQKYIIDLALNGHSIFYTGAAGTGKSLLLKHLIQDLKEKGCVVAVTSSTGLAALNIGGITIHKFAGIGLGKEDANILVKKIKKIKVPVSVGSTLQYLSLTKYPWSMPFGNMQLICTGDFLQLPPVAEKIISKNSHFVDLVAKPRIYCFDTEAWRQTIKYNIVLKQNFRQKGDDEFITLLNSMRLGNLTPEMITKLNSLQRTVDYKDGIKPTALYATRNRVQAYNQKQLKFLKGKSYVYVASDTINRNEIPIDLINKRLDETAFRVIELRQGCQVMLSRNMTGNNSLVNGILGRVIGFLTTDDFEALQVEALEKQISINCPQFHKMITELQLKKEKQEDEKNDTPKSNIKHINSSLHDTPYPVIDFSLDTLGLNHLTCIITRVINSINLSGGSSLNNSQKDASESFQLPRLSSKQKTQTLNDFFQMKPKYKEDASRSQLPLIYGWAMSIYKAQGQTLPRVRIDLADIFENGHAYVAISRATSTKTLQILNFQPSKVTVDPKVVEFYNTLEPVNTYLKVNKNTSLKDFGGKKKNLMKHPAPLSMLNMELKKQKH</sequence>
<keyword evidence="1" id="KW-0067">ATP-binding</keyword>
<evidence type="ECO:0000256" key="2">
    <source>
        <dbReference type="SAM" id="MobiDB-lite"/>
    </source>
</evidence>
<dbReference type="GO" id="GO:0000723">
    <property type="term" value="P:telomere maintenance"/>
    <property type="evidence" value="ECO:0007669"/>
    <property type="project" value="InterPro"/>
</dbReference>
<dbReference type="InterPro" id="IPR010285">
    <property type="entry name" value="DNA_helicase_pif1-like_DEAD"/>
</dbReference>
<dbReference type="AlphaFoldDB" id="A0A5E8BDT3"/>
<dbReference type="EC" id="5.6.2.3" evidence="1"/>
<dbReference type="SUPFAM" id="SSF52540">
    <property type="entry name" value="P-loop containing nucleoside triphosphate hydrolases"/>
    <property type="match status" value="2"/>
</dbReference>
<name>A0A5E8BDT3_9ASCO</name>
<feature type="region of interest" description="Disordered" evidence="2">
    <location>
        <begin position="408"/>
        <end position="427"/>
    </location>
</feature>